<dbReference type="EMBL" id="JASDAP010000109">
    <property type="protein sequence ID" value="KAK1875567.1"/>
    <property type="molecule type" value="Genomic_DNA"/>
</dbReference>
<sequence length="360" mass="41136">MTWKILALVQEIGQNKGTSDLSDNMGSEYVLVASSKSFLDHKEIFAGGVIGVVLAAAMAAILIYTWQKKDNEGYVLAQQTTSRGDYHRPNREEFAGWAFLRRVRLLTVDAVKNFILHDQLPMFLPTLVEDMHHFKPTRDRLYTTRCCGCCHVRTGTIILGTWYMVVNLLMGILLTVAVTHPENVPTIDLQYEVIDHYFASDRMSENACVGFAISLLMLTISAMMVYGAITHRDGWLIPFFCYQLFDFALSCLVAISSLTYLPRIKDYLDQLPDFPYKDNLLSLDSSCLLLFVLVFFAFLIILKSYLINCVWNCYKYINNRNMPEIAVYPAFETPPQYILPTYEMAMKMPEKEPPPPYMPA</sequence>
<dbReference type="Pfam" id="PF01034">
    <property type="entry name" value="Syndecan"/>
    <property type="match status" value="1"/>
</dbReference>
<keyword evidence="8 9" id="KW-0472">Membrane</keyword>
<evidence type="ECO:0000256" key="3">
    <source>
        <dbReference type="ARBA" id="ARBA00010076"/>
    </source>
</evidence>
<evidence type="ECO:0000313" key="11">
    <source>
        <dbReference type="EMBL" id="KAK1875567.1"/>
    </source>
</evidence>
<feature type="transmembrane region" description="Helical" evidence="9">
    <location>
        <begin position="280"/>
        <end position="302"/>
    </location>
</feature>
<evidence type="ECO:0000256" key="6">
    <source>
        <dbReference type="ARBA" id="ARBA00022692"/>
    </source>
</evidence>
<comment type="similarity">
    <text evidence="3">Belongs to the LAPTM4/LAPTM5 transporter family.</text>
</comment>
<evidence type="ECO:0000256" key="9">
    <source>
        <dbReference type="SAM" id="Phobius"/>
    </source>
</evidence>
<name>A0AAD9B2A2_DISEL</name>
<evidence type="ECO:0000256" key="1">
    <source>
        <dbReference type="ARBA" id="ARBA00004127"/>
    </source>
</evidence>
<dbReference type="InterPro" id="IPR027789">
    <property type="entry name" value="Syndecan/Neurexin_dom"/>
</dbReference>
<dbReference type="PANTHER" id="PTHR12479:SF5">
    <property type="entry name" value="LYSOSOMAL-ASSOCIATED TRANSMEMBRANE PROTEIN 4A"/>
    <property type="match status" value="1"/>
</dbReference>
<keyword evidence="6 9" id="KW-0812">Transmembrane</keyword>
<evidence type="ECO:0000256" key="8">
    <source>
        <dbReference type="ARBA" id="ARBA00023136"/>
    </source>
</evidence>
<comment type="caution">
    <text evidence="11">The sequence shown here is derived from an EMBL/GenBank/DDBJ whole genome shotgun (WGS) entry which is preliminary data.</text>
</comment>
<comment type="similarity">
    <text evidence="4">Belongs to the neurexin family.</text>
</comment>
<evidence type="ECO:0000259" key="10">
    <source>
        <dbReference type="Pfam" id="PF01034"/>
    </source>
</evidence>
<keyword evidence="7 9" id="KW-1133">Transmembrane helix</keyword>
<dbReference type="Proteomes" id="UP001228049">
    <property type="component" value="Unassembled WGS sequence"/>
</dbReference>
<evidence type="ECO:0000256" key="4">
    <source>
        <dbReference type="ARBA" id="ARBA00010241"/>
    </source>
</evidence>
<feature type="transmembrane region" description="Helical" evidence="9">
    <location>
        <begin position="236"/>
        <end position="260"/>
    </location>
</feature>
<reference evidence="11" key="1">
    <citation type="submission" date="2023-04" db="EMBL/GenBank/DDBJ databases">
        <title>Chromosome-level genome of Chaenocephalus aceratus.</title>
        <authorList>
            <person name="Park H."/>
        </authorList>
    </citation>
    <scope>NUCLEOTIDE SEQUENCE</scope>
    <source>
        <strain evidence="11">DE</strain>
        <tissue evidence="11">Muscle</tissue>
    </source>
</reference>
<accession>A0AAD9B2A2</accession>
<evidence type="ECO:0000256" key="5">
    <source>
        <dbReference type="ARBA" id="ARBA00022448"/>
    </source>
</evidence>
<keyword evidence="12" id="KW-1185">Reference proteome</keyword>
<evidence type="ECO:0000256" key="2">
    <source>
        <dbReference type="ARBA" id="ARBA00004479"/>
    </source>
</evidence>
<gene>
    <name evidence="11" type="ORF">KUDE01_015350</name>
</gene>
<keyword evidence="5" id="KW-0813">Transport</keyword>
<dbReference type="Pfam" id="PF03821">
    <property type="entry name" value="Mtp"/>
    <property type="match status" value="2"/>
</dbReference>
<proteinExistence type="inferred from homology"/>
<dbReference type="GO" id="GO:0012505">
    <property type="term" value="C:endomembrane system"/>
    <property type="evidence" value="ECO:0007669"/>
    <property type="project" value="UniProtKB-SubCell"/>
</dbReference>
<feature type="transmembrane region" description="Helical" evidence="9">
    <location>
        <begin position="209"/>
        <end position="229"/>
    </location>
</feature>
<feature type="domain" description="Syndecan/Neurexin" evidence="10">
    <location>
        <begin position="44"/>
        <end position="94"/>
    </location>
</feature>
<dbReference type="InterPro" id="IPR004687">
    <property type="entry name" value="LAPTM4/5"/>
</dbReference>
<comment type="subcellular location">
    <subcellularLocation>
        <location evidence="1">Endomembrane system</location>
        <topology evidence="1">Multi-pass membrane protein</topology>
    </subcellularLocation>
    <subcellularLocation>
        <location evidence="2">Membrane</location>
        <topology evidence="2">Single-pass type I membrane protein</topology>
    </subcellularLocation>
</comment>
<feature type="transmembrane region" description="Helical" evidence="9">
    <location>
        <begin position="44"/>
        <end position="66"/>
    </location>
</feature>
<dbReference type="InterPro" id="IPR051115">
    <property type="entry name" value="LAPTM_transporter"/>
</dbReference>
<dbReference type="AlphaFoldDB" id="A0AAD9B2A2"/>
<feature type="transmembrane region" description="Helical" evidence="9">
    <location>
        <begin position="161"/>
        <end position="179"/>
    </location>
</feature>
<protein>
    <submittedName>
        <fullName evidence="11">Lysosomal-associated transmembrane protein 4A</fullName>
    </submittedName>
</protein>
<dbReference type="PANTHER" id="PTHR12479">
    <property type="entry name" value="LYSOSOMAL-ASSOCIATED TRANSMEMBRANE PROTEIN"/>
    <property type="match status" value="1"/>
</dbReference>
<evidence type="ECO:0000256" key="7">
    <source>
        <dbReference type="ARBA" id="ARBA00022989"/>
    </source>
</evidence>
<organism evidence="11 12">
    <name type="scientific">Dissostichus eleginoides</name>
    <name type="common">Patagonian toothfish</name>
    <name type="synonym">Dissostichus amissus</name>
    <dbReference type="NCBI Taxonomy" id="100907"/>
    <lineage>
        <taxon>Eukaryota</taxon>
        <taxon>Metazoa</taxon>
        <taxon>Chordata</taxon>
        <taxon>Craniata</taxon>
        <taxon>Vertebrata</taxon>
        <taxon>Euteleostomi</taxon>
        <taxon>Actinopterygii</taxon>
        <taxon>Neopterygii</taxon>
        <taxon>Teleostei</taxon>
        <taxon>Neoteleostei</taxon>
        <taxon>Acanthomorphata</taxon>
        <taxon>Eupercaria</taxon>
        <taxon>Perciformes</taxon>
        <taxon>Notothenioidei</taxon>
        <taxon>Nototheniidae</taxon>
        <taxon>Dissostichus</taxon>
    </lineage>
</organism>
<evidence type="ECO:0000313" key="12">
    <source>
        <dbReference type="Proteomes" id="UP001228049"/>
    </source>
</evidence>
<dbReference type="GO" id="GO:0005765">
    <property type="term" value="C:lysosomal membrane"/>
    <property type="evidence" value="ECO:0007669"/>
    <property type="project" value="TreeGrafter"/>
</dbReference>